<accession>A0A9X4AYG7</accession>
<feature type="signal peptide" evidence="1">
    <location>
        <begin position="1"/>
        <end position="29"/>
    </location>
</feature>
<dbReference type="SMART" id="SM00849">
    <property type="entry name" value="Lactamase_B"/>
    <property type="match status" value="1"/>
</dbReference>
<evidence type="ECO:0000256" key="1">
    <source>
        <dbReference type="SAM" id="SignalP"/>
    </source>
</evidence>
<gene>
    <name evidence="3" type="ORF">KEG57_50540</name>
</gene>
<dbReference type="SUPFAM" id="SSF56281">
    <property type="entry name" value="Metallo-hydrolase/oxidoreductase"/>
    <property type="match status" value="1"/>
</dbReference>
<dbReference type="Pfam" id="PF00753">
    <property type="entry name" value="Lactamase_B"/>
    <property type="match status" value="1"/>
</dbReference>
<reference evidence="3 4" key="1">
    <citation type="submission" date="2021-04" db="EMBL/GenBank/DDBJ databases">
        <title>Genome analysis of Polyangium sp.</title>
        <authorList>
            <person name="Li Y."/>
            <person name="Wang J."/>
        </authorList>
    </citation>
    <scope>NUCLEOTIDE SEQUENCE [LARGE SCALE GENOMIC DNA]</scope>
    <source>
        <strain evidence="3 4">SDU14</strain>
    </source>
</reference>
<dbReference type="EMBL" id="JAGTJJ010000084">
    <property type="protein sequence ID" value="MDC3988806.1"/>
    <property type="molecule type" value="Genomic_DNA"/>
</dbReference>
<dbReference type="PANTHER" id="PTHR42951:SF22">
    <property type="entry name" value="METALLO BETA-LACTAMASE SUPERFAMILY LIPOPROTEIN"/>
    <property type="match status" value="1"/>
</dbReference>
<dbReference type="Gene3D" id="3.60.15.10">
    <property type="entry name" value="Ribonuclease Z/Hydroxyacylglutathione hydrolase-like"/>
    <property type="match status" value="1"/>
</dbReference>
<dbReference type="InterPro" id="IPR001279">
    <property type="entry name" value="Metallo-B-lactamas"/>
</dbReference>
<proteinExistence type="predicted"/>
<keyword evidence="1" id="KW-0732">Signal</keyword>
<feature type="chain" id="PRO_5040977865" evidence="1">
    <location>
        <begin position="30"/>
        <end position="263"/>
    </location>
</feature>
<dbReference type="Proteomes" id="UP001151081">
    <property type="component" value="Unassembled WGS sequence"/>
</dbReference>
<sequence>MSVLGRMLAVRTSASVALFGLLLSACSSTHQISAQSGLDVHTFTHDSINTHLLVANGAMVMVDPGYEKNAPVLEQDVRDAGFDPALVKTIVLTHGHADHAGAARHFQARFHARVVAGKGDEGMLGTGKNEPLCPTGFMGRWRHTEDEGATYTPFHADLAVTEPVDLASLSGVPGRIVPLPGHTRGSLVVLAGDAAFVGDLFRGSLVGSGAATHLYMCNLEGNQRDVARLLHELAPDAKRFFVGHFGPVAREDVADHFGVSPRP</sequence>
<protein>
    <submittedName>
        <fullName evidence="3">MBL fold metallo-hydrolase</fullName>
    </submittedName>
</protein>
<evidence type="ECO:0000313" key="4">
    <source>
        <dbReference type="Proteomes" id="UP001151081"/>
    </source>
</evidence>
<evidence type="ECO:0000259" key="2">
    <source>
        <dbReference type="SMART" id="SM00849"/>
    </source>
</evidence>
<keyword evidence="4" id="KW-1185">Reference proteome</keyword>
<dbReference type="InterPro" id="IPR050855">
    <property type="entry name" value="NDM-1-like"/>
</dbReference>
<organism evidence="3 4">
    <name type="scientific">Polyangium jinanense</name>
    <dbReference type="NCBI Taxonomy" id="2829994"/>
    <lineage>
        <taxon>Bacteria</taxon>
        <taxon>Pseudomonadati</taxon>
        <taxon>Myxococcota</taxon>
        <taxon>Polyangia</taxon>
        <taxon>Polyangiales</taxon>
        <taxon>Polyangiaceae</taxon>
        <taxon>Polyangium</taxon>
    </lineage>
</organism>
<dbReference type="RefSeq" id="WP_272459932.1">
    <property type="nucleotide sequence ID" value="NZ_JAGTJJ010000084.1"/>
</dbReference>
<feature type="domain" description="Metallo-beta-lactamase" evidence="2">
    <location>
        <begin position="47"/>
        <end position="244"/>
    </location>
</feature>
<dbReference type="PANTHER" id="PTHR42951">
    <property type="entry name" value="METALLO-BETA-LACTAMASE DOMAIN-CONTAINING"/>
    <property type="match status" value="1"/>
</dbReference>
<evidence type="ECO:0000313" key="3">
    <source>
        <dbReference type="EMBL" id="MDC3988806.1"/>
    </source>
</evidence>
<dbReference type="PROSITE" id="PS51257">
    <property type="entry name" value="PROKAR_LIPOPROTEIN"/>
    <property type="match status" value="1"/>
</dbReference>
<dbReference type="AlphaFoldDB" id="A0A9X4AYG7"/>
<comment type="caution">
    <text evidence="3">The sequence shown here is derived from an EMBL/GenBank/DDBJ whole genome shotgun (WGS) entry which is preliminary data.</text>
</comment>
<name>A0A9X4AYG7_9BACT</name>
<dbReference type="InterPro" id="IPR036866">
    <property type="entry name" value="RibonucZ/Hydroxyglut_hydro"/>
</dbReference>